<dbReference type="InterPro" id="IPR010992">
    <property type="entry name" value="IHF-like_DNA-bd_dom_sf"/>
</dbReference>
<reference evidence="4 5" key="1">
    <citation type="submission" date="2019-03" db="EMBL/GenBank/DDBJ databases">
        <title>Genomic Encyclopedia of Type Strains, Phase IV (KMG-IV): sequencing the most valuable type-strain genomes for metagenomic binning, comparative biology and taxonomic classification.</title>
        <authorList>
            <person name="Goeker M."/>
        </authorList>
    </citation>
    <scope>NUCLEOTIDE SEQUENCE [LARGE SCALE GENOMIC DNA]</scope>
    <source>
        <strain evidence="4 5">DSM 23917</strain>
    </source>
</reference>
<comment type="caution">
    <text evidence="4">The sequence shown here is derived from an EMBL/GenBank/DDBJ whole genome shotgun (WGS) entry which is preliminary data.</text>
</comment>
<evidence type="ECO:0000259" key="3">
    <source>
        <dbReference type="Pfam" id="PF18291"/>
    </source>
</evidence>
<dbReference type="EMBL" id="SLXB01000009">
    <property type="protein sequence ID" value="TCO92567.1"/>
    <property type="molecule type" value="Genomic_DNA"/>
</dbReference>
<evidence type="ECO:0000256" key="2">
    <source>
        <dbReference type="SAM" id="MobiDB-lite"/>
    </source>
</evidence>
<dbReference type="SUPFAM" id="SSF47729">
    <property type="entry name" value="IHF-like DNA-binding proteins"/>
    <property type="match status" value="1"/>
</dbReference>
<feature type="compositionally biased region" description="Gly residues" evidence="2">
    <location>
        <begin position="155"/>
        <end position="183"/>
    </location>
</feature>
<proteinExistence type="predicted"/>
<organism evidence="4 5">
    <name type="scientific">Prevotella heparinolytica</name>
    <dbReference type="NCBI Taxonomy" id="28113"/>
    <lineage>
        <taxon>Bacteria</taxon>
        <taxon>Pseudomonadati</taxon>
        <taxon>Bacteroidota</taxon>
        <taxon>Bacteroidia</taxon>
        <taxon>Bacteroidales</taxon>
        <taxon>Bacteroidaceae</taxon>
        <taxon>Bacteroides</taxon>
    </lineage>
</organism>
<feature type="region of interest" description="Disordered" evidence="2">
    <location>
        <begin position="146"/>
        <end position="183"/>
    </location>
</feature>
<gene>
    <name evidence="4" type="ORF">EV202_10919</name>
</gene>
<sequence length="183" mass="19300">MSISYKLVQKKHPMKKNDPAKWYAVPNSARPLSPKALTRAATAHTTTAPIELEAAMELLATFIPQQLKQGHTVNMPGLGTFRITFKSEGVEDIDKFNAGQMIKSPRIVFTPTKELRDSIVRDLRFEDGGVLENKINYASMADYRKAKGLPTPAPGGSGGTGGGSGSGGTGGSGSGGQGENPLG</sequence>
<dbReference type="InterPro" id="IPR041607">
    <property type="entry name" value="HU-HIG"/>
</dbReference>
<protein>
    <submittedName>
        <fullName evidence="4">Putative histone-like DNA-binding protein</fullName>
    </submittedName>
</protein>
<evidence type="ECO:0000313" key="5">
    <source>
        <dbReference type="Proteomes" id="UP000295600"/>
    </source>
</evidence>
<dbReference type="Gene3D" id="4.10.520.10">
    <property type="entry name" value="IHF-like DNA-binding proteins"/>
    <property type="match status" value="1"/>
</dbReference>
<evidence type="ECO:0000313" key="4">
    <source>
        <dbReference type="EMBL" id="TCO92567.1"/>
    </source>
</evidence>
<dbReference type="GO" id="GO:0003677">
    <property type="term" value="F:DNA binding"/>
    <property type="evidence" value="ECO:0007669"/>
    <property type="project" value="UniProtKB-KW"/>
</dbReference>
<dbReference type="RefSeq" id="WP_131926136.1">
    <property type="nucleotide sequence ID" value="NZ_SLXB01000009.1"/>
</dbReference>
<dbReference type="AlphaFoldDB" id="A0A4V2SER5"/>
<evidence type="ECO:0000256" key="1">
    <source>
        <dbReference type="ARBA" id="ARBA00023125"/>
    </source>
</evidence>
<dbReference type="Proteomes" id="UP000295600">
    <property type="component" value="Unassembled WGS sequence"/>
</dbReference>
<feature type="domain" description="HU" evidence="3">
    <location>
        <begin position="1"/>
        <end position="126"/>
    </location>
</feature>
<dbReference type="Pfam" id="PF18291">
    <property type="entry name" value="HU-HIG"/>
    <property type="match status" value="1"/>
</dbReference>
<keyword evidence="1 4" id="KW-0238">DNA-binding</keyword>
<accession>A0A4V2SER5</accession>
<name>A0A4V2SER5_9BACE</name>